<gene>
    <name evidence="2" type="ORF">EHP00_1088</name>
</gene>
<dbReference type="AlphaFoldDB" id="A0A1W0E543"/>
<dbReference type="Pfam" id="PF03178">
    <property type="entry name" value="CPSF_A"/>
    <property type="match status" value="1"/>
</dbReference>
<dbReference type="Gene3D" id="2.130.10.10">
    <property type="entry name" value="YVTN repeat-like/Quinoprotein amine dehydrogenase"/>
    <property type="match status" value="1"/>
</dbReference>
<evidence type="ECO:0000313" key="2">
    <source>
        <dbReference type="EMBL" id="OQS54397.1"/>
    </source>
</evidence>
<dbReference type="VEuPathDB" id="MicrosporidiaDB:EHP00_1088"/>
<evidence type="ECO:0000313" key="3">
    <source>
        <dbReference type="Proteomes" id="UP000192758"/>
    </source>
</evidence>
<dbReference type="EMBL" id="MNPJ01000020">
    <property type="protein sequence ID" value="OQS54397.1"/>
    <property type="molecule type" value="Genomic_DNA"/>
</dbReference>
<dbReference type="GO" id="GO:0003676">
    <property type="term" value="F:nucleic acid binding"/>
    <property type="evidence" value="ECO:0007669"/>
    <property type="project" value="InterPro"/>
</dbReference>
<sequence>MNFFVSHKNIGNSFVKTYLHNNLIIGQFAYSFSIYTLEWVLVNEKHFYEKITDFCICSDTLIILFGDKIVQCDFDFNCLVQRELKYSYKCIFCSENMVFIHNNFSVAYFGLKDNFVSYSEVVCSKTCGLPGFTNTIIAQNGLNLNKINLDGDSTVLGSIPLLDFCDSFYALKDCIFVVYRHAVEIHYKNDKILLSFSNFLYKNAEGKVKILEEQTNKERKLLELKLIGEHSKGKDIEHFHADFTKIEHVFQDSHVFEFDNSMFLLNGNGDLYKITIKLEANRISMANIDFVTKISKKPISVTSSKGNLLIGSSEFNSFLFKKVEDKPENTENYVKLTESCFLEANKLENLGKVHSLTTKPYKTNYNAKSSVFSVENTSKLNFKMIQRCNSKMLRKFDQDVYYLGEDYIWYDINNVKDPKKYEELKDDEFFYDQSGKFLCKYENSEFLFLYNDEILFKKSFDDMMLSNSDKIQQVLIKNIGFKVFLFVVANNLLHAYSFVFYSGENTFGFTKIFLNEFVWFKTERNALEQKESSLNKEFFIYKGKDFIYTKSTRPFFILLENSLVFVKSKFKFDSLCQIEDSVFVLCNNELGKIKIENNLKNQNLFVSKIKLCNNLCKIKKEKEKKNTDKLNIKTNDVKVYIEQGVEEDVEQIDLKQSIYFNIGIKTKNVPFRHIPFIPVVHRTTDDNKAVTERIEPHKDNFKTALLGVTKRFSMVLYDQDLNVFDSIFFNEDEYVADFKIICEKYVVVSVVSVKSEEICTSSKLMLFAVQTVVAEKNEIQSKKLKFLCEEHVKFAITTIDVFYKQIKKDSYTLNDVLVVAGVNTRLMAYEVSAGEFGAVGRLEAGLSIQKLLVIRNMIIFGDLFNGMHLYFLRPENPLKLTFIANTMPIKEITNISAIIEEENLFFISTNKEGKIYVYTFAPVLEVTNKNTHLTKLLEINTQLSCYAVTSYLKRNNKIIMKNNQFEIKMIKVNENFSSLYNKICDSLTNTLGLNPDNFLMGDELKMEQEKDAVYKQVLLEYQFMNKKQQDLIRKDVNQDSESVLGMIDNICNENY</sequence>
<evidence type="ECO:0000259" key="1">
    <source>
        <dbReference type="Pfam" id="PF03178"/>
    </source>
</evidence>
<proteinExistence type="predicted"/>
<reference evidence="2 3" key="1">
    <citation type="journal article" date="2017" name="Environ. Microbiol.">
        <title>Decay of the glycolytic pathway and adaptation to intranuclear parasitism within Enterocytozoonidae microsporidia.</title>
        <authorList>
            <person name="Wiredu Boakye D."/>
            <person name="Jaroenlak P."/>
            <person name="Prachumwat A."/>
            <person name="Williams T.A."/>
            <person name="Bateman K.S."/>
            <person name="Itsathitphaisarn O."/>
            <person name="Sritunyalucksana K."/>
            <person name="Paszkiewicz K.H."/>
            <person name="Moore K.A."/>
            <person name="Stentiford G.D."/>
            <person name="Williams B.A."/>
        </authorList>
    </citation>
    <scope>NUCLEOTIDE SEQUENCE [LARGE SCALE GENOMIC DNA]</scope>
    <source>
        <strain evidence="2 3">TH1</strain>
    </source>
</reference>
<comment type="caution">
    <text evidence="2">The sequence shown here is derived from an EMBL/GenBank/DDBJ whole genome shotgun (WGS) entry which is preliminary data.</text>
</comment>
<feature type="domain" description="RSE1/DDB1/CPSF1 C-terminal" evidence="1">
    <location>
        <begin position="712"/>
        <end position="1007"/>
    </location>
</feature>
<dbReference type="GO" id="GO:0005634">
    <property type="term" value="C:nucleus"/>
    <property type="evidence" value="ECO:0007669"/>
    <property type="project" value="InterPro"/>
</dbReference>
<dbReference type="STRING" id="646526.A0A1W0E543"/>
<keyword evidence="3" id="KW-1185">Reference proteome</keyword>
<protein>
    <recommendedName>
        <fullName evidence="1">RSE1/DDB1/CPSF1 C-terminal domain-containing protein</fullName>
    </recommendedName>
</protein>
<name>A0A1W0E543_9MICR</name>
<dbReference type="InterPro" id="IPR004871">
    <property type="entry name" value="RSE1/DDB1/CPSF1_C"/>
</dbReference>
<dbReference type="InterPro" id="IPR015943">
    <property type="entry name" value="WD40/YVTN_repeat-like_dom_sf"/>
</dbReference>
<organism evidence="2 3">
    <name type="scientific">Ecytonucleospora hepatopenaei</name>
    <dbReference type="NCBI Taxonomy" id="646526"/>
    <lineage>
        <taxon>Eukaryota</taxon>
        <taxon>Fungi</taxon>
        <taxon>Fungi incertae sedis</taxon>
        <taxon>Microsporidia</taxon>
        <taxon>Enterocytozoonidae</taxon>
        <taxon>Ecytonucleospora</taxon>
    </lineage>
</organism>
<dbReference type="Proteomes" id="UP000192758">
    <property type="component" value="Unassembled WGS sequence"/>
</dbReference>
<dbReference type="OrthoDB" id="6109at2759"/>
<accession>A0A1W0E543</accession>